<gene>
    <name evidence="1" type="ORF">OL234_10580</name>
</gene>
<accession>A0AAF0I8H7</accession>
<dbReference type="EMBL" id="CP110233">
    <property type="protein sequence ID" value="WEG74400.1"/>
    <property type="molecule type" value="Genomic_DNA"/>
</dbReference>
<sequence length="93" mass="10886">MVNLYNGKHDKGITAKEASNHWYLSLDSTYPNGDKRVRSTRLMRSARLIEMNEEATPKEIDRYKFIYLGYGVFGSKGFLDEVELIIRQIKRNQ</sequence>
<geneLocation type="plasmid" evidence="1 2">
    <name>unnamed1</name>
</geneLocation>
<dbReference type="KEGG" id="vie:OL234_10580"/>
<dbReference type="Proteomes" id="UP001179647">
    <property type="component" value="Plasmid unnamed1"/>
</dbReference>
<reference evidence="1" key="1">
    <citation type="submission" date="2022-10" db="EMBL/GenBank/DDBJ databases">
        <title>Vagococcus sp. isolated from poultry meat.</title>
        <authorList>
            <person name="Johansson P."/>
            <person name="Bjorkroth J."/>
        </authorList>
    </citation>
    <scope>NUCLEOTIDE SEQUENCE</scope>
    <source>
        <strain evidence="1">STAA11</strain>
        <plasmid evidence="1">unnamed1</plasmid>
    </source>
</reference>
<proteinExistence type="predicted"/>
<evidence type="ECO:0000313" key="1">
    <source>
        <dbReference type="EMBL" id="WEG74400.1"/>
    </source>
</evidence>
<dbReference type="AlphaFoldDB" id="A0AAF0I8H7"/>
<keyword evidence="1" id="KW-0614">Plasmid</keyword>
<protein>
    <submittedName>
        <fullName evidence="1">Uncharacterized protein</fullName>
    </submittedName>
</protein>
<evidence type="ECO:0000313" key="2">
    <source>
        <dbReference type="Proteomes" id="UP001179647"/>
    </source>
</evidence>
<keyword evidence="2" id="KW-1185">Reference proteome</keyword>
<name>A0AAF0I8H7_9ENTE</name>
<organism evidence="1 2">
    <name type="scientific">Vagococcus intermedius</name>
    <dbReference type="NCBI Taxonomy" id="2991418"/>
    <lineage>
        <taxon>Bacteria</taxon>
        <taxon>Bacillati</taxon>
        <taxon>Bacillota</taxon>
        <taxon>Bacilli</taxon>
        <taxon>Lactobacillales</taxon>
        <taxon>Enterococcaceae</taxon>
        <taxon>Vagococcus</taxon>
    </lineage>
</organism>
<dbReference type="RefSeq" id="WP_275470200.1">
    <property type="nucleotide sequence ID" value="NZ_CP110233.1"/>
</dbReference>